<dbReference type="PANTHER" id="PTHR30522">
    <property type="entry name" value="NUCLEOSIDE TRIPHOSPHATE PYROPHOSPHOHYDROLASE"/>
    <property type="match status" value="1"/>
</dbReference>
<dbReference type="GO" id="GO:0006203">
    <property type="term" value="P:dGTP catabolic process"/>
    <property type="evidence" value="ECO:0007669"/>
    <property type="project" value="TreeGrafter"/>
</dbReference>
<evidence type="ECO:0000256" key="2">
    <source>
        <dbReference type="ARBA" id="ARBA00061115"/>
    </source>
</evidence>
<dbReference type="FunFam" id="1.10.287.1080:FF:000001">
    <property type="entry name" value="Nucleoside triphosphate pyrophosphohydrolase"/>
    <property type="match status" value="1"/>
</dbReference>
<dbReference type="InterPro" id="IPR011551">
    <property type="entry name" value="NTP_PyrPHydrolase_MazG"/>
</dbReference>
<dbReference type="OrthoDB" id="9808939at2"/>
<dbReference type="GO" id="GO:0046081">
    <property type="term" value="P:dUTP catabolic process"/>
    <property type="evidence" value="ECO:0007669"/>
    <property type="project" value="TreeGrafter"/>
</dbReference>
<evidence type="ECO:0000313" key="7">
    <source>
        <dbReference type="Proteomes" id="UP000043763"/>
    </source>
</evidence>
<dbReference type="CDD" id="cd11528">
    <property type="entry name" value="NTP-PPase_MazG_Nterm"/>
    <property type="match status" value="1"/>
</dbReference>
<comment type="catalytic activity">
    <reaction evidence="1">
        <text>ATP + H2O = AMP + diphosphate + H(+)</text>
        <dbReference type="Rhea" id="RHEA:14245"/>
        <dbReference type="ChEBI" id="CHEBI:15377"/>
        <dbReference type="ChEBI" id="CHEBI:15378"/>
        <dbReference type="ChEBI" id="CHEBI:30616"/>
        <dbReference type="ChEBI" id="CHEBI:33019"/>
        <dbReference type="ChEBI" id="CHEBI:456215"/>
        <dbReference type="EC" id="3.6.1.8"/>
    </reaction>
</comment>
<dbReference type="GO" id="GO:0047693">
    <property type="term" value="F:ATP diphosphatase activity"/>
    <property type="evidence" value="ECO:0007669"/>
    <property type="project" value="UniProtKB-EC"/>
</dbReference>
<dbReference type="CDD" id="cd11529">
    <property type="entry name" value="NTP-PPase_MazG_Cterm"/>
    <property type="match status" value="1"/>
</dbReference>
<dbReference type="RefSeq" id="WP_048593538.1">
    <property type="nucleotide sequence ID" value="NZ_CVLB01000001.1"/>
</dbReference>
<keyword evidence="7" id="KW-1185">Reference proteome</keyword>
<dbReference type="SUPFAM" id="SSF101386">
    <property type="entry name" value="all-alpha NTP pyrophosphatases"/>
    <property type="match status" value="2"/>
</dbReference>
<accession>A0A0G4K496</accession>
<dbReference type="GO" id="GO:0046076">
    <property type="term" value="P:dTTP catabolic process"/>
    <property type="evidence" value="ECO:0007669"/>
    <property type="project" value="TreeGrafter"/>
</dbReference>
<comment type="similarity">
    <text evidence="2">Belongs to the nucleoside triphosphate pyrophosphohydrolase family.</text>
</comment>
<dbReference type="InterPro" id="IPR004518">
    <property type="entry name" value="MazG-like_dom"/>
</dbReference>
<dbReference type="Proteomes" id="UP000043763">
    <property type="component" value="Unassembled WGS sequence"/>
</dbReference>
<evidence type="ECO:0000256" key="1">
    <source>
        <dbReference type="ARBA" id="ARBA00052141"/>
    </source>
</evidence>
<dbReference type="GO" id="GO:0046052">
    <property type="term" value="P:UTP catabolic process"/>
    <property type="evidence" value="ECO:0007669"/>
    <property type="project" value="TreeGrafter"/>
</dbReference>
<dbReference type="GO" id="GO:0046061">
    <property type="term" value="P:dATP catabolic process"/>
    <property type="evidence" value="ECO:0007669"/>
    <property type="project" value="TreeGrafter"/>
</dbReference>
<evidence type="ECO:0000256" key="3">
    <source>
        <dbReference type="ARBA" id="ARBA00066372"/>
    </source>
</evidence>
<dbReference type="Gene3D" id="1.10.287.1080">
    <property type="entry name" value="MazG-like"/>
    <property type="match status" value="2"/>
</dbReference>
<organism evidence="6 7">
    <name type="scientific">Brachyspira suanatina</name>
    <dbReference type="NCBI Taxonomy" id="381802"/>
    <lineage>
        <taxon>Bacteria</taxon>
        <taxon>Pseudomonadati</taxon>
        <taxon>Spirochaetota</taxon>
        <taxon>Spirochaetia</taxon>
        <taxon>Brachyspirales</taxon>
        <taxon>Brachyspiraceae</taxon>
        <taxon>Brachyspira</taxon>
    </lineage>
</organism>
<feature type="domain" description="NTP pyrophosphohydrolase MazG-like" evidence="5">
    <location>
        <begin position="26"/>
        <end position="99"/>
    </location>
</feature>
<evidence type="ECO:0000259" key="5">
    <source>
        <dbReference type="Pfam" id="PF03819"/>
    </source>
</evidence>
<protein>
    <recommendedName>
        <fullName evidence="4">Nucleoside triphosphate pyrophosphohydrolase</fullName>
        <ecNumber evidence="3">3.6.1.8</ecNumber>
    </recommendedName>
</protein>
<gene>
    <name evidence="6" type="primary">yabN</name>
    <name evidence="6" type="ORF">BRSU_0394</name>
</gene>
<dbReference type="NCBIfam" id="TIGR00444">
    <property type="entry name" value="mazG"/>
    <property type="match status" value="1"/>
</dbReference>
<feature type="domain" description="NTP pyrophosphohydrolase MazG-like" evidence="5">
    <location>
        <begin position="170"/>
        <end position="228"/>
    </location>
</feature>
<dbReference type="PANTHER" id="PTHR30522:SF0">
    <property type="entry name" value="NUCLEOSIDE TRIPHOSPHATE PYROPHOSPHOHYDROLASE"/>
    <property type="match status" value="1"/>
</dbReference>
<dbReference type="FunFam" id="1.10.287.1080:FF:000003">
    <property type="entry name" value="Nucleoside triphosphate pyrophosphohydrolase"/>
    <property type="match status" value="1"/>
</dbReference>
<dbReference type="AlphaFoldDB" id="A0A0G4K496"/>
<dbReference type="InterPro" id="IPR048011">
    <property type="entry name" value="NTP-PPase_MazG-like_C"/>
</dbReference>
<dbReference type="EC" id="3.6.1.8" evidence="3"/>
<dbReference type="NCBIfam" id="NF007113">
    <property type="entry name" value="PRK09562.1"/>
    <property type="match status" value="1"/>
</dbReference>
<evidence type="ECO:0000256" key="4">
    <source>
        <dbReference type="ARBA" id="ARBA00074799"/>
    </source>
</evidence>
<dbReference type="GO" id="GO:0046047">
    <property type="term" value="P:TTP catabolic process"/>
    <property type="evidence" value="ECO:0007669"/>
    <property type="project" value="TreeGrafter"/>
</dbReference>
<dbReference type="Pfam" id="PF03819">
    <property type="entry name" value="MazG"/>
    <property type="match status" value="2"/>
</dbReference>
<proteinExistence type="inferred from homology"/>
<evidence type="ECO:0000313" key="6">
    <source>
        <dbReference type="EMBL" id="CRF31821.1"/>
    </source>
</evidence>
<name>A0A0G4K496_9SPIR</name>
<dbReference type="InterPro" id="IPR048015">
    <property type="entry name" value="NTP-PPase_MazG-like_N"/>
</dbReference>
<dbReference type="EMBL" id="CVLB01000001">
    <property type="protein sequence ID" value="CRF31821.1"/>
    <property type="molecule type" value="Genomic_DNA"/>
</dbReference>
<reference evidence="7" key="1">
    <citation type="submission" date="2015-04" db="EMBL/GenBank/DDBJ databases">
        <authorList>
            <person name="Mushtaq Mamoona"/>
        </authorList>
    </citation>
    <scope>NUCLEOTIDE SEQUENCE [LARGE SCALE GENOMIC DNA]</scope>
    <source>
        <strain evidence="7">AN4859/03</strain>
    </source>
</reference>
<dbReference type="GO" id="GO:0006950">
    <property type="term" value="P:response to stress"/>
    <property type="evidence" value="ECO:0007669"/>
    <property type="project" value="UniProtKB-ARBA"/>
</dbReference>
<sequence length="264" mass="31062">MKSFEELISIIQTLRGENGCAWDKVQTFDSLIPCFLEESYELVEAINNKDYENIKEELGDVLLHVVFFSDLAKDENKFNIDDVCKNINEKLIRRHPHVFADSDVKDVQGILKQWDKIKKEEKGIDGSDEFKSVLDGIPKSLPIMEKSYKLMKKAASVGFEYEHIDDSLSKVEEELLEVKEAYKEQDKEHLEEEIGDLIMTVLDFARMNKINPVNSLIKVNEKFRKRFNYVEKTAYEMNKKLEDMSLDEMDQLWNEYKKKERENK</sequence>